<evidence type="ECO:0000313" key="11">
    <source>
        <dbReference type="EMBL" id="WWD22253.1"/>
    </source>
</evidence>
<evidence type="ECO:0000256" key="3">
    <source>
        <dbReference type="ARBA" id="ARBA00022448"/>
    </source>
</evidence>
<dbReference type="GO" id="GO:0016020">
    <property type="term" value="C:membrane"/>
    <property type="evidence" value="ECO:0007669"/>
    <property type="project" value="UniProtKB-SubCell"/>
</dbReference>
<keyword evidence="6" id="KW-0653">Protein transport</keyword>
<dbReference type="GO" id="GO:0015031">
    <property type="term" value="P:protein transport"/>
    <property type="evidence" value="ECO:0007669"/>
    <property type="project" value="UniProtKB-KW"/>
</dbReference>
<evidence type="ECO:0000256" key="8">
    <source>
        <dbReference type="ARBA" id="ARBA00023136"/>
    </source>
</evidence>
<protein>
    <submittedName>
        <fullName evidence="11">OPT family small oligopeptide transporter</fullName>
    </submittedName>
</protein>
<evidence type="ECO:0000256" key="7">
    <source>
        <dbReference type="ARBA" id="ARBA00022989"/>
    </source>
</evidence>
<accession>A0A5M6CCI1</accession>
<dbReference type="PANTHER" id="PTHR22601">
    <property type="entry name" value="ISP4 LIKE PROTEIN"/>
    <property type="match status" value="1"/>
</dbReference>
<feature type="transmembrane region" description="Helical" evidence="10">
    <location>
        <begin position="496"/>
        <end position="516"/>
    </location>
</feature>
<reference evidence="11" key="2">
    <citation type="submission" date="2024-01" db="EMBL/GenBank/DDBJ databases">
        <title>Comparative genomics of Cryptococcus and Kwoniella reveals pathogenesis evolution and contrasting modes of karyotype evolution via chromosome fusion or intercentromeric recombination.</title>
        <authorList>
            <person name="Coelho M.A."/>
            <person name="David-Palma M."/>
            <person name="Shea T."/>
            <person name="Bowers K."/>
            <person name="McGinley-Smith S."/>
            <person name="Mohammad A.W."/>
            <person name="Gnirke A."/>
            <person name="Yurkov A.M."/>
            <person name="Nowrousian M."/>
            <person name="Sun S."/>
            <person name="Cuomo C.A."/>
            <person name="Heitman J."/>
        </authorList>
    </citation>
    <scope>NUCLEOTIDE SEQUENCE</scope>
    <source>
        <strain evidence="11">CBS 12478</strain>
    </source>
</reference>
<dbReference type="EMBL" id="CP144063">
    <property type="protein sequence ID" value="WWD22253.1"/>
    <property type="molecule type" value="Genomic_DNA"/>
</dbReference>
<keyword evidence="12" id="KW-1185">Reference proteome</keyword>
<evidence type="ECO:0000256" key="4">
    <source>
        <dbReference type="ARBA" id="ARBA00022692"/>
    </source>
</evidence>
<feature type="transmembrane region" description="Helical" evidence="10">
    <location>
        <begin position="335"/>
        <end position="353"/>
    </location>
</feature>
<dbReference type="GeneID" id="43586300"/>
<feature type="transmembrane region" description="Helical" evidence="10">
    <location>
        <begin position="254"/>
        <end position="275"/>
    </location>
</feature>
<keyword evidence="4 10" id="KW-0812">Transmembrane</keyword>
<feature type="transmembrane region" description="Helical" evidence="10">
    <location>
        <begin position="228"/>
        <end position="248"/>
    </location>
</feature>
<feature type="transmembrane region" description="Helical" evidence="10">
    <location>
        <begin position="195"/>
        <end position="216"/>
    </location>
</feature>
<feature type="compositionally biased region" description="Polar residues" evidence="9">
    <location>
        <begin position="1"/>
        <end position="19"/>
    </location>
</feature>
<comment type="similarity">
    <text evidence="2">Belongs to the oligopeptide OPT transporter family.</text>
</comment>
<feature type="transmembrane region" description="Helical" evidence="10">
    <location>
        <begin position="726"/>
        <end position="745"/>
    </location>
</feature>
<evidence type="ECO:0000256" key="10">
    <source>
        <dbReference type="SAM" id="Phobius"/>
    </source>
</evidence>
<feature type="transmembrane region" description="Helical" evidence="10">
    <location>
        <begin position="522"/>
        <end position="543"/>
    </location>
</feature>
<dbReference type="Proteomes" id="UP000322225">
    <property type="component" value="Chromosome 13"/>
</dbReference>
<feature type="transmembrane region" description="Helical" evidence="10">
    <location>
        <begin position="125"/>
        <end position="143"/>
    </location>
</feature>
<keyword evidence="3" id="KW-0813">Transport</keyword>
<dbReference type="KEGG" id="ksn:43586300"/>
<evidence type="ECO:0000256" key="6">
    <source>
        <dbReference type="ARBA" id="ARBA00022927"/>
    </source>
</evidence>
<evidence type="ECO:0000313" key="12">
    <source>
        <dbReference type="Proteomes" id="UP000322225"/>
    </source>
</evidence>
<feature type="transmembrane region" description="Helical" evidence="10">
    <location>
        <begin position="150"/>
        <end position="168"/>
    </location>
</feature>
<feature type="transmembrane region" description="Helical" evidence="10">
    <location>
        <begin position="444"/>
        <end position="463"/>
    </location>
</feature>
<sequence>MSAGYSSVEQPIASSQPSDPISIEELASPYEERREKHHQNENYHERDQDQEKDVEKSAAGSSSPDPRDDYYKGDVDVNEVLRATELTPDEAFKWNVDGDQSPFPEVAACVPNTDDPTLACNTVRAWILLTIFVILFAGCNQFFGLRYPSLTIGYVVAQLLVFPIGRAWEKLPRWVVPLGPFSFYLNPGKFTIKEHALIVICVNLTASTAYAMGSLVSIISPVYWNKDYGAGFSFCYLLTTQALGFGLAGLSRRWLVYPAALIWPSSLASTVLFRALHEPQDHSPANGWTISRYRYFSYLTIGAFVWFWFPDYIWTSLSTFAFATWIAPNNQKVNTIFGMNSGLGLIPISFDWTQINYAGLPLTTPFYITCNAFAVVVFFYLFLSPILYYTNVWNSAYLPLLSSSTFDNTGKSYNISRVVDHNLNFVLEKYEAYSPMYISMSYSLTYGLSFAAVTSIVIYTWLYNGKDIWAKFKNAKHGGEDIHKRLMASYKEVPDWWYAILTAVVLGLGIFTIRFWDTELPVWGFIVVCFGMGVTLIVPEGILEGTTNQRIFLNIITELIAGYAWPGKPIANMMVKFYGYNSVKHGMDFAQDLKLGQYMKIPPRTLFFAQIYSTLLATMTQTGVLRWMIGHIEDLCKPTNKDRFTCAGAKVVYNASIIWGTIGPQRMFQAGQVYNGLMYFFLIGPVCTVAVYFLYRRYPNSWIRYVNVPIFFNAAGNIPPANTTQYSLWFIFGFLFNYLIRTRAFAWWKRYNYLTQAAMDTGTALATIIIFFALSYNGIKLVWWGNTVGSNTADAKGTPWLHVPTGGHFGKAPGEF</sequence>
<dbReference type="GO" id="GO:0035673">
    <property type="term" value="F:oligopeptide transmembrane transporter activity"/>
    <property type="evidence" value="ECO:0007669"/>
    <property type="project" value="InterPro"/>
</dbReference>
<comment type="subcellular location">
    <subcellularLocation>
        <location evidence="1">Membrane</location>
        <topology evidence="1">Multi-pass membrane protein</topology>
    </subcellularLocation>
</comment>
<organism evidence="11 12">
    <name type="scientific">Kwoniella shandongensis</name>
    <dbReference type="NCBI Taxonomy" id="1734106"/>
    <lineage>
        <taxon>Eukaryota</taxon>
        <taxon>Fungi</taxon>
        <taxon>Dikarya</taxon>
        <taxon>Basidiomycota</taxon>
        <taxon>Agaricomycotina</taxon>
        <taxon>Tremellomycetes</taxon>
        <taxon>Tremellales</taxon>
        <taxon>Cryptococcaceae</taxon>
        <taxon>Kwoniella</taxon>
    </lineage>
</organism>
<dbReference type="RefSeq" id="XP_031863747.1">
    <property type="nucleotide sequence ID" value="XM_032002190.1"/>
</dbReference>
<proteinExistence type="inferred from homology"/>
<feature type="transmembrane region" description="Helical" evidence="10">
    <location>
        <begin position="757"/>
        <end position="776"/>
    </location>
</feature>
<evidence type="ECO:0000256" key="2">
    <source>
        <dbReference type="ARBA" id="ARBA00008807"/>
    </source>
</evidence>
<evidence type="ECO:0000256" key="1">
    <source>
        <dbReference type="ARBA" id="ARBA00004141"/>
    </source>
</evidence>
<feature type="transmembrane region" description="Helical" evidence="10">
    <location>
        <begin position="365"/>
        <end position="389"/>
    </location>
</feature>
<feature type="compositionally biased region" description="Basic and acidic residues" evidence="9">
    <location>
        <begin position="30"/>
        <end position="56"/>
    </location>
</feature>
<dbReference type="InterPro" id="IPR004648">
    <property type="entry name" value="Oligpept_transpt"/>
</dbReference>
<evidence type="ECO:0000256" key="9">
    <source>
        <dbReference type="SAM" id="MobiDB-lite"/>
    </source>
</evidence>
<feature type="region of interest" description="Disordered" evidence="9">
    <location>
        <begin position="1"/>
        <end position="72"/>
    </location>
</feature>
<name>A0A5M6CCI1_9TREE</name>
<reference evidence="11" key="1">
    <citation type="submission" date="2017-08" db="EMBL/GenBank/DDBJ databases">
        <authorList>
            <person name="Cuomo C."/>
            <person name="Billmyre B."/>
            <person name="Heitman J."/>
        </authorList>
    </citation>
    <scope>NUCLEOTIDE SEQUENCE</scope>
    <source>
        <strain evidence="11">CBS 12478</strain>
    </source>
</reference>
<dbReference type="NCBIfam" id="TIGR00728">
    <property type="entry name" value="OPT_sfam"/>
    <property type="match status" value="1"/>
</dbReference>
<feature type="transmembrane region" description="Helical" evidence="10">
    <location>
        <begin position="676"/>
        <end position="695"/>
    </location>
</feature>
<evidence type="ECO:0000256" key="5">
    <source>
        <dbReference type="ARBA" id="ARBA00022856"/>
    </source>
</evidence>
<gene>
    <name evidence="11" type="ORF">CI109_106744</name>
</gene>
<keyword evidence="8 10" id="KW-0472">Membrane</keyword>
<dbReference type="NCBIfam" id="TIGR00727">
    <property type="entry name" value="ISP4_OPT"/>
    <property type="match status" value="1"/>
</dbReference>
<feature type="transmembrane region" description="Helical" evidence="10">
    <location>
        <begin position="295"/>
        <end position="315"/>
    </location>
</feature>
<keyword evidence="7 10" id="KW-1133">Transmembrane helix</keyword>
<dbReference type="Pfam" id="PF03169">
    <property type="entry name" value="OPT"/>
    <property type="match status" value="1"/>
</dbReference>
<dbReference type="AlphaFoldDB" id="A0A5M6CCI1"/>
<dbReference type="InterPro" id="IPR004813">
    <property type="entry name" value="OPT"/>
</dbReference>
<keyword evidence="5" id="KW-0571">Peptide transport</keyword>
<dbReference type="OrthoDB" id="9986677at2759"/>